<gene>
    <name evidence="1" type="primary">g3490</name>
    <name evidence="1" type="ORF">NpPPO83_00003490</name>
</gene>
<reference evidence="1" key="1">
    <citation type="submission" date="2024-09" db="EMBL/GenBank/DDBJ databases">
        <title>Draft Genome Sequences of Neofusicoccum parvum.</title>
        <authorList>
            <person name="Ashida A."/>
            <person name="Camagna M."/>
            <person name="Tanaka A."/>
            <person name="Takemoto D."/>
        </authorList>
    </citation>
    <scope>NUCLEOTIDE SEQUENCE</scope>
    <source>
        <strain evidence="1">PPO83</strain>
    </source>
</reference>
<dbReference type="Proteomes" id="UP001165186">
    <property type="component" value="Unassembled WGS sequence"/>
</dbReference>
<organism evidence="1 2">
    <name type="scientific">Neofusicoccum parvum</name>
    <dbReference type="NCBI Taxonomy" id="310453"/>
    <lineage>
        <taxon>Eukaryota</taxon>
        <taxon>Fungi</taxon>
        <taxon>Dikarya</taxon>
        <taxon>Ascomycota</taxon>
        <taxon>Pezizomycotina</taxon>
        <taxon>Dothideomycetes</taxon>
        <taxon>Dothideomycetes incertae sedis</taxon>
        <taxon>Botryosphaeriales</taxon>
        <taxon>Botryosphaeriaceae</taxon>
        <taxon>Neofusicoccum</taxon>
    </lineage>
</organism>
<keyword evidence="2" id="KW-1185">Reference proteome</keyword>
<name>A0ACB5S2Y4_9PEZI</name>
<dbReference type="EMBL" id="BSXG01000034">
    <property type="protein sequence ID" value="GME27172.1"/>
    <property type="molecule type" value="Genomic_DNA"/>
</dbReference>
<accession>A0ACB5S2Y4</accession>
<evidence type="ECO:0000313" key="1">
    <source>
        <dbReference type="EMBL" id="GME27172.1"/>
    </source>
</evidence>
<evidence type="ECO:0000313" key="2">
    <source>
        <dbReference type="Proteomes" id="UP001165186"/>
    </source>
</evidence>
<sequence>MAEQQSANVINIPVAEDTAGDSSDSAFGDDLSDTTSIASTIWKHRFENGRRYHKFREGAYWGPNDDAQNDQLDIGHHMLRILIDDKLYLAPIGKNPQKVLDVGCGTGIWSIDFADEFPNCEVIGTDLSPIQPTLCPPNCSFEIDDCTEPWTFPKDSFDMIHIRCLFGSVSDWPALYREVYNHLKPGGWINQMEMGIQFRSDDGTCPPEHTMAEWSKLFLETTDKFGKTMRVVDNMKGWIADAGFEDVTEVKFKLPAGPWSSDPKMKELGKWNLLYCFHGCEGWAMFLLTHVLGWKYEEVMVLVAKFKAALKDKKTHAYYDVSVVYARKPNAPAGT</sequence>
<protein>
    <submittedName>
        <fullName evidence="1">Sam dependent methyltransferase</fullName>
    </submittedName>
</protein>
<keyword evidence="1" id="KW-0489">Methyltransferase</keyword>
<keyword evidence="1" id="KW-0808">Transferase</keyword>
<comment type="caution">
    <text evidence="1">The sequence shown here is derived from an EMBL/GenBank/DDBJ whole genome shotgun (WGS) entry which is preliminary data.</text>
</comment>
<proteinExistence type="predicted"/>